<dbReference type="PANTHER" id="PTHR12286:SF5">
    <property type="entry name" value="SACCHAROPINE DEHYDROGENASE-LIKE OXIDOREDUCTASE"/>
    <property type="match status" value="1"/>
</dbReference>
<dbReference type="GO" id="GO:0005886">
    <property type="term" value="C:plasma membrane"/>
    <property type="evidence" value="ECO:0007669"/>
    <property type="project" value="TreeGrafter"/>
</dbReference>
<dbReference type="OrthoDB" id="10268090at2759"/>
<dbReference type="GO" id="GO:0009247">
    <property type="term" value="P:glycolipid biosynthetic process"/>
    <property type="evidence" value="ECO:0007669"/>
    <property type="project" value="TreeGrafter"/>
</dbReference>
<evidence type="ECO:0000259" key="2">
    <source>
        <dbReference type="Pfam" id="PF03435"/>
    </source>
</evidence>
<dbReference type="Gene3D" id="3.40.50.720">
    <property type="entry name" value="NAD(P)-binding Rossmann-like Domain"/>
    <property type="match status" value="1"/>
</dbReference>
<evidence type="ECO:0000313" key="5">
    <source>
        <dbReference type="Proteomes" id="UP000663829"/>
    </source>
</evidence>
<dbReference type="InterPro" id="IPR036291">
    <property type="entry name" value="NAD(P)-bd_dom_sf"/>
</dbReference>
<evidence type="ECO:0000313" key="3">
    <source>
        <dbReference type="EMBL" id="CAF1019799.1"/>
    </source>
</evidence>
<dbReference type="PANTHER" id="PTHR12286">
    <property type="entry name" value="SACCHAROPINE DEHYDROGENASE-LIKE OXIDOREDUCTASE"/>
    <property type="match status" value="1"/>
</dbReference>
<gene>
    <name evidence="3" type="ORF">GPM918_LOCUS14716</name>
    <name evidence="4" type="ORF">SRO942_LOCUS14716</name>
</gene>
<evidence type="ECO:0000313" key="4">
    <source>
        <dbReference type="EMBL" id="CAF3791244.1"/>
    </source>
</evidence>
<organism evidence="3 5">
    <name type="scientific">Didymodactylos carnosus</name>
    <dbReference type="NCBI Taxonomy" id="1234261"/>
    <lineage>
        <taxon>Eukaryota</taxon>
        <taxon>Metazoa</taxon>
        <taxon>Spiralia</taxon>
        <taxon>Gnathifera</taxon>
        <taxon>Rotifera</taxon>
        <taxon>Eurotatoria</taxon>
        <taxon>Bdelloidea</taxon>
        <taxon>Philodinida</taxon>
        <taxon>Philodinidae</taxon>
        <taxon>Didymodactylos</taxon>
    </lineage>
</organism>
<dbReference type="InterPro" id="IPR005097">
    <property type="entry name" value="Sacchrp_dh_NADP-bd"/>
</dbReference>
<comment type="similarity">
    <text evidence="1">Belongs to the saccharopine dehydrogenase family.</text>
</comment>
<dbReference type="GO" id="GO:0005811">
    <property type="term" value="C:lipid droplet"/>
    <property type="evidence" value="ECO:0007669"/>
    <property type="project" value="TreeGrafter"/>
</dbReference>
<keyword evidence="5" id="KW-1185">Reference proteome</keyword>
<accession>A0A814I5E6</accession>
<evidence type="ECO:0000256" key="1">
    <source>
        <dbReference type="ARBA" id="ARBA00038048"/>
    </source>
</evidence>
<dbReference type="FunFam" id="3.40.50.720:FF:000178">
    <property type="entry name" value="Saccharopine dehydrogenase-like oxidoreductase"/>
    <property type="match status" value="1"/>
</dbReference>
<dbReference type="Proteomes" id="UP000681722">
    <property type="component" value="Unassembled WGS sequence"/>
</dbReference>
<reference evidence="3" key="1">
    <citation type="submission" date="2021-02" db="EMBL/GenBank/DDBJ databases">
        <authorList>
            <person name="Nowell W R."/>
        </authorList>
    </citation>
    <scope>NUCLEOTIDE SEQUENCE</scope>
</reference>
<name>A0A814I5E6_9BILA</name>
<feature type="domain" description="Saccharopine dehydrogenase NADP binding" evidence="2">
    <location>
        <begin position="7"/>
        <end position="140"/>
    </location>
</feature>
<dbReference type="InterPro" id="IPR051276">
    <property type="entry name" value="Saccharopine_DH-like_oxidrdct"/>
</dbReference>
<dbReference type="Pfam" id="PF03435">
    <property type="entry name" value="Sacchrp_dh_NADP"/>
    <property type="match status" value="1"/>
</dbReference>
<dbReference type="EMBL" id="CAJNOQ010003588">
    <property type="protein sequence ID" value="CAF1019799.1"/>
    <property type="molecule type" value="Genomic_DNA"/>
</dbReference>
<sequence>MSRLDLLIFGATGYTGKYVVEELARKSQLQQNIKWGIAGRSISKLKQVLDEITKITGINLNSIETIAADINNVESLTKMCQKTDVLINCVGPYRLYGYPVIQACLNAKANYVDISGEPQFLETVQLRYNDEAEKQGVAIVGSCGFDSIIADMGVETIHISYIESFLSLKFGRTGYAVNFGTWESAVHGLSHAHELKPLRKELFPQKVPYSKYKKERSTIFSTTFDGIKDKVWCLPFPGSDKSVVHRTQYFNHTKRNKNPIRYQPYFELSSFFSLIKLIIVSILFKILTSCQFGIQLLLKFPNLFSFGVITHEGPTREQCEEASFKTRFVTYGWKQSLNEVHTTKPDIESVHEFTGPDPGYIGTSKMVLACALTLHEEKDQLPLKGGVFTPGAAFSSTKLMQRLENDNIILRRNKTASEQSS</sequence>
<dbReference type="EMBL" id="CAJOBC010003588">
    <property type="protein sequence ID" value="CAF3791244.1"/>
    <property type="molecule type" value="Genomic_DNA"/>
</dbReference>
<protein>
    <recommendedName>
        <fullName evidence="2">Saccharopine dehydrogenase NADP binding domain-containing protein</fullName>
    </recommendedName>
</protein>
<dbReference type="AlphaFoldDB" id="A0A814I5E6"/>
<comment type="caution">
    <text evidence="3">The sequence shown here is derived from an EMBL/GenBank/DDBJ whole genome shotgun (WGS) entry which is preliminary data.</text>
</comment>
<dbReference type="Proteomes" id="UP000663829">
    <property type="component" value="Unassembled WGS sequence"/>
</dbReference>
<proteinExistence type="inferred from homology"/>
<dbReference type="SUPFAM" id="SSF51735">
    <property type="entry name" value="NAD(P)-binding Rossmann-fold domains"/>
    <property type="match status" value="1"/>
</dbReference>
<dbReference type="GO" id="GO:0005739">
    <property type="term" value="C:mitochondrion"/>
    <property type="evidence" value="ECO:0007669"/>
    <property type="project" value="TreeGrafter"/>
</dbReference>